<keyword evidence="2" id="KW-0813">Transport</keyword>
<keyword evidence="4 6" id="KW-1133">Transmembrane helix</keyword>
<proteinExistence type="predicted"/>
<dbReference type="InterPro" id="IPR001204">
    <property type="entry name" value="Phos_transporter"/>
</dbReference>
<accession>W0RLQ2</accession>
<dbReference type="RefSeq" id="WP_025412831.1">
    <property type="nucleotide sequence ID" value="NZ_CP007128.1"/>
</dbReference>
<organism evidence="7 8">
    <name type="scientific">Gemmatirosa kalamazoonensis</name>
    <dbReference type="NCBI Taxonomy" id="861299"/>
    <lineage>
        <taxon>Bacteria</taxon>
        <taxon>Pseudomonadati</taxon>
        <taxon>Gemmatimonadota</taxon>
        <taxon>Gemmatimonadia</taxon>
        <taxon>Gemmatimonadales</taxon>
        <taxon>Gemmatimonadaceae</taxon>
        <taxon>Gemmatirosa</taxon>
    </lineage>
</organism>
<dbReference type="GO" id="GO:0005315">
    <property type="term" value="F:phosphate transmembrane transporter activity"/>
    <property type="evidence" value="ECO:0007669"/>
    <property type="project" value="InterPro"/>
</dbReference>
<dbReference type="PANTHER" id="PTHR11101">
    <property type="entry name" value="PHOSPHATE TRANSPORTER"/>
    <property type="match status" value="1"/>
</dbReference>
<dbReference type="GO" id="GO:0035435">
    <property type="term" value="P:phosphate ion transmembrane transport"/>
    <property type="evidence" value="ECO:0007669"/>
    <property type="project" value="TreeGrafter"/>
</dbReference>
<evidence type="ECO:0000256" key="4">
    <source>
        <dbReference type="ARBA" id="ARBA00022989"/>
    </source>
</evidence>
<protein>
    <submittedName>
        <fullName evidence="7">Phosphate transporter</fullName>
    </submittedName>
</protein>
<dbReference type="eggNOG" id="COG0306">
    <property type="taxonomic scope" value="Bacteria"/>
</dbReference>
<dbReference type="EMBL" id="CP007128">
    <property type="protein sequence ID" value="AHG91382.1"/>
    <property type="molecule type" value="Genomic_DNA"/>
</dbReference>
<sequence>MVTYVVAIIVIAFIFDFSNGFHDSANSIATIVGTRVLSPFAAVVWAAVFNFSALFVVKTAVAKAVATGFVDNAIVEPNVMCAALLGAIAWNIITWYFGIPSSSSHALIGGLAGAALAKAGTAGITFGTKWIQTLSAIAISPVLGALMGFLLMLAVFNLFRFFTPARVDRVFRRGQLISSGLLSLAHGGNDAQKTMGIIVGLLASAPVRTAMEGRTGWMQYLYVARPDVVPPLWVEAAAYLAISLGTLFGGWRIVHTMGSRITRLRPVGGFCAETGGAIVILTASQFGIPVSTTHTITGSIVGVGATNRLSAVRWGIAGRIVWAWILTIPAAGIIAALSFWILRAVLPFQF</sequence>
<feature type="transmembrane region" description="Helical" evidence="6">
    <location>
        <begin position="138"/>
        <end position="159"/>
    </location>
</feature>
<evidence type="ECO:0000256" key="2">
    <source>
        <dbReference type="ARBA" id="ARBA00022448"/>
    </source>
</evidence>
<dbReference type="STRING" id="861299.J421_3845"/>
<dbReference type="FunCoup" id="W0RLQ2">
    <property type="interactions" value="393"/>
</dbReference>
<dbReference type="GO" id="GO:0016020">
    <property type="term" value="C:membrane"/>
    <property type="evidence" value="ECO:0007669"/>
    <property type="project" value="UniProtKB-SubCell"/>
</dbReference>
<dbReference type="Pfam" id="PF01384">
    <property type="entry name" value="PHO4"/>
    <property type="match status" value="2"/>
</dbReference>
<feature type="transmembrane region" description="Helical" evidence="6">
    <location>
        <begin position="320"/>
        <end position="342"/>
    </location>
</feature>
<evidence type="ECO:0000313" key="8">
    <source>
        <dbReference type="Proteomes" id="UP000019151"/>
    </source>
</evidence>
<dbReference type="HOGENOM" id="CLU_015355_1_1_0"/>
<feature type="transmembrane region" description="Helical" evidence="6">
    <location>
        <begin position="78"/>
        <end position="99"/>
    </location>
</feature>
<evidence type="ECO:0000256" key="1">
    <source>
        <dbReference type="ARBA" id="ARBA00004141"/>
    </source>
</evidence>
<keyword evidence="3 6" id="KW-0812">Transmembrane</keyword>
<comment type="subcellular location">
    <subcellularLocation>
        <location evidence="1">Membrane</location>
        <topology evidence="1">Multi-pass membrane protein</topology>
    </subcellularLocation>
</comment>
<name>W0RLQ2_9BACT</name>
<dbReference type="InParanoid" id="W0RLQ2"/>
<keyword evidence="8" id="KW-1185">Reference proteome</keyword>
<dbReference type="KEGG" id="gba:J421_3845"/>
<dbReference type="PATRIC" id="fig|861299.3.peg.3901"/>
<feature type="transmembrane region" description="Helical" evidence="6">
    <location>
        <begin position="105"/>
        <end position="126"/>
    </location>
</feature>
<evidence type="ECO:0000256" key="3">
    <source>
        <dbReference type="ARBA" id="ARBA00022692"/>
    </source>
</evidence>
<dbReference type="PANTHER" id="PTHR11101:SF80">
    <property type="entry name" value="PHOSPHATE TRANSPORTER"/>
    <property type="match status" value="1"/>
</dbReference>
<reference evidence="7 8" key="1">
    <citation type="journal article" date="2014" name="Genome Announc.">
        <title>Genome Sequence and Methylome of Soil Bacterium Gemmatirosa kalamazoonensis KBS708T, a Member of the Rarely Cultivated Gemmatimonadetes Phylum.</title>
        <authorList>
            <person name="Debruyn J.M."/>
            <person name="Radosevich M."/>
            <person name="Wommack K.E."/>
            <person name="Polson S.W."/>
            <person name="Hauser L.J."/>
            <person name="Fawaz M.N."/>
            <person name="Korlach J."/>
            <person name="Tsai Y.C."/>
        </authorList>
    </citation>
    <scope>NUCLEOTIDE SEQUENCE [LARGE SCALE GENOMIC DNA]</scope>
    <source>
        <strain evidence="7 8">KBS708</strain>
    </source>
</reference>
<evidence type="ECO:0000313" key="7">
    <source>
        <dbReference type="EMBL" id="AHG91382.1"/>
    </source>
</evidence>
<dbReference type="OrthoDB" id="9779554at2"/>
<dbReference type="AlphaFoldDB" id="W0RLQ2"/>
<keyword evidence="5 6" id="KW-0472">Membrane</keyword>
<evidence type="ECO:0000256" key="6">
    <source>
        <dbReference type="SAM" id="Phobius"/>
    </source>
</evidence>
<feature type="transmembrane region" description="Helical" evidence="6">
    <location>
        <begin position="236"/>
        <end position="254"/>
    </location>
</feature>
<gene>
    <name evidence="7" type="ORF">J421_3845</name>
</gene>
<evidence type="ECO:0000256" key="5">
    <source>
        <dbReference type="ARBA" id="ARBA00023136"/>
    </source>
</evidence>
<feature type="transmembrane region" description="Helical" evidence="6">
    <location>
        <begin position="36"/>
        <end position="57"/>
    </location>
</feature>
<dbReference type="Proteomes" id="UP000019151">
    <property type="component" value="Chromosome"/>
</dbReference>